<dbReference type="PROSITE" id="PS50877">
    <property type="entry name" value="GOLOCO"/>
    <property type="match status" value="4"/>
</dbReference>
<evidence type="ECO:0000256" key="7">
    <source>
        <dbReference type="ARBA" id="ARBA00022737"/>
    </source>
</evidence>
<evidence type="ECO:0000256" key="3">
    <source>
        <dbReference type="ARBA" id="ARBA00006600"/>
    </source>
</evidence>
<dbReference type="Gene3D" id="1.25.40.10">
    <property type="entry name" value="Tetratricopeptide repeat domain"/>
    <property type="match status" value="3"/>
</dbReference>
<evidence type="ECO:0000256" key="11">
    <source>
        <dbReference type="SAM" id="MobiDB-lite"/>
    </source>
</evidence>
<dbReference type="Pfam" id="PF02188">
    <property type="entry name" value="GoLoco"/>
    <property type="match status" value="4"/>
</dbReference>
<dbReference type="Pfam" id="PF13424">
    <property type="entry name" value="TPR_12"/>
    <property type="match status" value="3"/>
</dbReference>
<dbReference type="InterPro" id="IPR052386">
    <property type="entry name" value="GPSM"/>
</dbReference>
<evidence type="ECO:0000256" key="2">
    <source>
        <dbReference type="ARBA" id="ARBA00004496"/>
    </source>
</evidence>
<dbReference type="Proteomes" id="UP001108240">
    <property type="component" value="Unplaced"/>
</dbReference>
<dbReference type="PROSITE" id="PS50005">
    <property type="entry name" value="TPR"/>
    <property type="match status" value="2"/>
</dbReference>
<keyword evidence="7" id="KW-0677">Repeat</keyword>
<evidence type="ECO:0000256" key="10">
    <source>
        <dbReference type="PROSITE-ProRule" id="PRU00339"/>
    </source>
</evidence>
<dbReference type="GeneTree" id="ENSGT00940000154667"/>
<evidence type="ECO:0000256" key="5">
    <source>
        <dbReference type="ARBA" id="ARBA00022490"/>
    </source>
</evidence>
<dbReference type="AlphaFoldDB" id="A0A8C1FPN4"/>
<organism evidence="12 13">
    <name type="scientific">Cyprinus carpio carpio</name>
    <dbReference type="NCBI Taxonomy" id="630221"/>
    <lineage>
        <taxon>Eukaryota</taxon>
        <taxon>Metazoa</taxon>
        <taxon>Chordata</taxon>
        <taxon>Craniata</taxon>
        <taxon>Vertebrata</taxon>
        <taxon>Euteleostomi</taxon>
        <taxon>Actinopterygii</taxon>
        <taxon>Neopterygii</taxon>
        <taxon>Teleostei</taxon>
        <taxon>Ostariophysi</taxon>
        <taxon>Cypriniformes</taxon>
        <taxon>Cyprinidae</taxon>
        <taxon>Cyprininae</taxon>
        <taxon>Cyprinus</taxon>
    </lineage>
</organism>
<dbReference type="Ensembl" id="ENSCCRT00000102484.2">
    <property type="protein sequence ID" value="ENSCCRP00000094424.2"/>
    <property type="gene ID" value="ENSCCRG00000050993.2"/>
</dbReference>
<comment type="subcellular location">
    <subcellularLocation>
        <location evidence="1">Cell membrane</location>
    </subcellularLocation>
    <subcellularLocation>
        <location evidence="2">Cytoplasm</location>
    </subcellularLocation>
</comment>
<feature type="region of interest" description="Disordered" evidence="11">
    <location>
        <begin position="578"/>
        <end position="599"/>
    </location>
</feature>
<evidence type="ECO:0000313" key="12">
    <source>
        <dbReference type="Ensembl" id="ENSCCRP00000094424.2"/>
    </source>
</evidence>
<dbReference type="GO" id="GO:0005886">
    <property type="term" value="C:plasma membrane"/>
    <property type="evidence" value="ECO:0007669"/>
    <property type="project" value="UniProtKB-SubCell"/>
</dbReference>
<keyword evidence="6" id="KW-0597">Phosphoprotein</keyword>
<feature type="region of interest" description="Disordered" evidence="11">
    <location>
        <begin position="399"/>
        <end position="440"/>
    </location>
</feature>
<evidence type="ECO:0000256" key="6">
    <source>
        <dbReference type="ARBA" id="ARBA00022553"/>
    </source>
</evidence>
<sequence length="639" mass="71145">MAPPMSPPPSACLPGSSSKASCLELALEGERLCKAGDFKGGTAFFEAAVQVGTEDLKTLSAIYSQLGNAYFYLKEYGKALEYHRHDLTLARTIGDRIGEGKASGNLGNTLKVLGRYDEAAVCCQRHLDISQEQGDKVGEARALYNMGNVFHAKGKQQLWGISQDPGELPPDVRDTLQRATAFYEMNLSLVKELGDRAAQGRAFGNLGNTHYLLGNFVEAIKFHRERLSIAKEFGDKAAERRAYSNLGNALIFLGQFNAATEYYRKTLQLSRQLKDQVMEAQACFSLGNTYTLLQEYERAIEYHLKHLLIAQELNDRVGEGRACWSLGNAYVSLGKHRQALHHARKHLEISREIGDRNGELTARMNVEELMEALGVKEADLSPSESEFKVQGNTVSDESYLYNAPDVDGISRRSRNQLSQSSRSKSYADSQSSDERHWLDSPVDTDDITVHVTPPKLAHDASDEDCFFDLLSKFQSSRMDDQRCQLDEPPNGENAEGADPNTLNDMIDASLLTSPQTEELFDLIASSQSRRLDDQRVNVSNLPGLRITHNNLGHLVGESDPQEPSDDFFNMLIKCQSSRIDDQRCSPPEGGPRAPTVPDEDFFSLIQRVQAKRMDEQRVHLPSDEQESDEDEREPGAADS</sequence>
<evidence type="ECO:0000256" key="9">
    <source>
        <dbReference type="ARBA" id="ARBA00023136"/>
    </source>
</evidence>
<dbReference type="GO" id="GO:0000132">
    <property type="term" value="P:establishment of mitotic spindle orientation"/>
    <property type="evidence" value="ECO:0007669"/>
    <property type="project" value="TreeGrafter"/>
</dbReference>
<keyword evidence="8 10" id="KW-0802">TPR repeat</keyword>
<feature type="repeat" description="TPR" evidence="10">
    <location>
        <begin position="240"/>
        <end position="273"/>
    </location>
</feature>
<keyword evidence="4" id="KW-1003">Cell membrane</keyword>
<dbReference type="GO" id="GO:0005092">
    <property type="term" value="F:GDP-dissociation inhibitor activity"/>
    <property type="evidence" value="ECO:0007669"/>
    <property type="project" value="TreeGrafter"/>
</dbReference>
<dbReference type="PANTHER" id="PTHR45954">
    <property type="entry name" value="LD33695P"/>
    <property type="match status" value="1"/>
</dbReference>
<comment type="similarity">
    <text evidence="3">Belongs to the GPSM family.</text>
</comment>
<dbReference type="SUPFAM" id="SSF48452">
    <property type="entry name" value="TPR-like"/>
    <property type="match status" value="2"/>
</dbReference>
<keyword evidence="5" id="KW-0963">Cytoplasm</keyword>
<dbReference type="Pfam" id="PF13374">
    <property type="entry name" value="TPR_10"/>
    <property type="match status" value="1"/>
</dbReference>
<dbReference type="GO" id="GO:0001965">
    <property type="term" value="F:G-protein alpha-subunit binding"/>
    <property type="evidence" value="ECO:0007669"/>
    <property type="project" value="TreeGrafter"/>
</dbReference>
<evidence type="ECO:0000313" key="13">
    <source>
        <dbReference type="Proteomes" id="UP001108240"/>
    </source>
</evidence>
<reference evidence="12" key="2">
    <citation type="submission" date="2025-09" db="UniProtKB">
        <authorList>
            <consortium name="Ensembl"/>
        </authorList>
    </citation>
    <scope>IDENTIFICATION</scope>
</reference>
<name>A0A8C1FPN4_CYPCA</name>
<evidence type="ECO:0000256" key="4">
    <source>
        <dbReference type="ARBA" id="ARBA00022475"/>
    </source>
</evidence>
<accession>A0A8C1FPN4</accession>
<feature type="compositionally biased region" description="Acidic residues" evidence="11">
    <location>
        <begin position="623"/>
        <end position="632"/>
    </location>
</feature>
<keyword evidence="9" id="KW-0472">Membrane</keyword>
<dbReference type="InterPro" id="IPR003109">
    <property type="entry name" value="GoLoco_motif"/>
</dbReference>
<evidence type="ECO:0000256" key="8">
    <source>
        <dbReference type="ARBA" id="ARBA00022803"/>
    </source>
</evidence>
<feature type="region of interest" description="Disordered" evidence="11">
    <location>
        <begin position="612"/>
        <end position="639"/>
    </location>
</feature>
<dbReference type="PANTHER" id="PTHR45954:SF2">
    <property type="entry name" value="G-PROTEIN-SIGNALING MODULATOR 1"/>
    <property type="match status" value="1"/>
</dbReference>
<dbReference type="GO" id="GO:0005938">
    <property type="term" value="C:cell cortex"/>
    <property type="evidence" value="ECO:0007669"/>
    <property type="project" value="TreeGrafter"/>
</dbReference>
<feature type="compositionally biased region" description="Basic and acidic residues" evidence="11">
    <location>
        <begin position="612"/>
        <end position="622"/>
    </location>
</feature>
<keyword evidence="13" id="KW-1185">Reference proteome</keyword>
<proteinExistence type="inferred from homology"/>
<feature type="compositionally biased region" description="Low complexity" evidence="11">
    <location>
        <begin position="415"/>
        <end position="424"/>
    </location>
</feature>
<dbReference type="InterPro" id="IPR011990">
    <property type="entry name" value="TPR-like_helical_dom_sf"/>
</dbReference>
<evidence type="ECO:0000256" key="1">
    <source>
        <dbReference type="ARBA" id="ARBA00004236"/>
    </source>
</evidence>
<dbReference type="SMART" id="SM00390">
    <property type="entry name" value="GoLoco"/>
    <property type="match status" value="4"/>
</dbReference>
<feature type="repeat" description="TPR" evidence="10">
    <location>
        <begin position="60"/>
        <end position="93"/>
    </location>
</feature>
<reference evidence="12" key="1">
    <citation type="submission" date="2025-08" db="UniProtKB">
        <authorList>
            <consortium name="Ensembl"/>
        </authorList>
    </citation>
    <scope>IDENTIFICATION</scope>
</reference>
<dbReference type="InterPro" id="IPR019734">
    <property type="entry name" value="TPR_rpt"/>
</dbReference>
<dbReference type="SMART" id="SM00028">
    <property type="entry name" value="TPR"/>
    <property type="match status" value="6"/>
</dbReference>
<feature type="region of interest" description="Disordered" evidence="11">
    <location>
        <begin position="478"/>
        <end position="499"/>
    </location>
</feature>
<protein>
    <submittedName>
        <fullName evidence="12">G protein signaling modulator 1b</fullName>
    </submittedName>
</protein>